<dbReference type="Pfam" id="PF00440">
    <property type="entry name" value="TetR_N"/>
    <property type="match status" value="1"/>
</dbReference>
<accession>A0ABW0UDR8</accession>
<dbReference type="PROSITE" id="PS50977">
    <property type="entry name" value="HTH_TETR_2"/>
    <property type="match status" value="1"/>
</dbReference>
<comment type="caution">
    <text evidence="4">The sequence shown here is derived from an EMBL/GenBank/DDBJ whole genome shotgun (WGS) entry which is preliminary data.</text>
</comment>
<feature type="DNA-binding region" description="H-T-H motif" evidence="2">
    <location>
        <begin position="31"/>
        <end position="50"/>
    </location>
</feature>
<sequence length="177" mass="20240">MAGDNRKENTKKALLQAMVTCLEKNNFNDITTIELARTAGISRSSFYTHYKDKYDMIEHYQQTFFTKLEDIILSHDGDKATALLEIFTLLAKEELLSTLLSPNGTQELQNFILNKVRLLLSKDLGETFNPHTLNPTERDYTSIYFSYAIVGICQAWISNGKQESPSEMTNFLMKLLP</sequence>
<dbReference type="InterPro" id="IPR039532">
    <property type="entry name" value="TetR_C_Firmicutes"/>
</dbReference>
<protein>
    <submittedName>
        <fullName evidence="4">TetR/AcrR family transcriptional regulator</fullName>
    </submittedName>
</protein>
<keyword evidence="5" id="KW-1185">Reference proteome</keyword>
<dbReference type="EMBL" id="JBHSOJ010000017">
    <property type="protein sequence ID" value="MFC5631477.1"/>
    <property type="molecule type" value="Genomic_DNA"/>
</dbReference>
<dbReference type="InterPro" id="IPR009057">
    <property type="entry name" value="Homeodomain-like_sf"/>
</dbReference>
<proteinExistence type="predicted"/>
<dbReference type="SUPFAM" id="SSF46689">
    <property type="entry name" value="Homeodomain-like"/>
    <property type="match status" value="1"/>
</dbReference>
<gene>
    <name evidence="4" type="ORF">ACFPQ3_07800</name>
</gene>
<dbReference type="Proteomes" id="UP001596110">
    <property type="component" value="Unassembled WGS sequence"/>
</dbReference>
<evidence type="ECO:0000313" key="5">
    <source>
        <dbReference type="Proteomes" id="UP001596110"/>
    </source>
</evidence>
<keyword evidence="1 2" id="KW-0238">DNA-binding</keyword>
<evidence type="ECO:0000256" key="2">
    <source>
        <dbReference type="PROSITE-ProRule" id="PRU00335"/>
    </source>
</evidence>
<feature type="domain" description="HTH tetR-type" evidence="3">
    <location>
        <begin position="8"/>
        <end position="68"/>
    </location>
</feature>
<reference evidence="5" key="1">
    <citation type="journal article" date="2019" name="Int. J. Syst. Evol. Microbiol.">
        <title>The Global Catalogue of Microorganisms (GCM) 10K type strain sequencing project: providing services to taxonomists for standard genome sequencing and annotation.</title>
        <authorList>
            <consortium name="The Broad Institute Genomics Platform"/>
            <consortium name="The Broad Institute Genome Sequencing Center for Infectious Disease"/>
            <person name="Wu L."/>
            <person name="Ma J."/>
        </authorList>
    </citation>
    <scope>NUCLEOTIDE SEQUENCE [LARGE SCALE GENOMIC DNA]</scope>
    <source>
        <strain evidence="5">DT43</strain>
    </source>
</reference>
<evidence type="ECO:0000256" key="1">
    <source>
        <dbReference type="ARBA" id="ARBA00023125"/>
    </source>
</evidence>
<dbReference type="Pfam" id="PF14278">
    <property type="entry name" value="TetR_C_8"/>
    <property type="match status" value="1"/>
</dbReference>
<name>A0ABW0UDR8_9STRE</name>
<dbReference type="Gene3D" id="1.10.357.10">
    <property type="entry name" value="Tetracycline Repressor, domain 2"/>
    <property type="match status" value="1"/>
</dbReference>
<organism evidence="4 5">
    <name type="scientific">Streptococcus caledonicus</name>
    <dbReference type="NCBI Taxonomy" id="2614158"/>
    <lineage>
        <taxon>Bacteria</taxon>
        <taxon>Bacillati</taxon>
        <taxon>Bacillota</taxon>
        <taxon>Bacilli</taxon>
        <taxon>Lactobacillales</taxon>
        <taxon>Streptococcaceae</taxon>
        <taxon>Streptococcus</taxon>
    </lineage>
</organism>
<dbReference type="InterPro" id="IPR050624">
    <property type="entry name" value="HTH-type_Tx_Regulator"/>
</dbReference>
<dbReference type="PANTHER" id="PTHR43479">
    <property type="entry name" value="ACREF/ENVCD OPERON REPRESSOR-RELATED"/>
    <property type="match status" value="1"/>
</dbReference>
<dbReference type="InterPro" id="IPR001647">
    <property type="entry name" value="HTH_TetR"/>
</dbReference>
<evidence type="ECO:0000259" key="3">
    <source>
        <dbReference type="PROSITE" id="PS50977"/>
    </source>
</evidence>
<dbReference type="RefSeq" id="WP_156806203.1">
    <property type="nucleotide sequence ID" value="NZ_JBHSOJ010000017.1"/>
</dbReference>
<dbReference type="PANTHER" id="PTHR43479:SF7">
    <property type="entry name" value="TETR-FAMILY TRANSCRIPTIONAL REGULATOR"/>
    <property type="match status" value="1"/>
</dbReference>
<evidence type="ECO:0000313" key="4">
    <source>
        <dbReference type="EMBL" id="MFC5631477.1"/>
    </source>
</evidence>